<keyword evidence="3" id="KW-1185">Reference proteome</keyword>
<dbReference type="EMBL" id="JBHMAF010000073">
    <property type="protein sequence ID" value="MFB9759521.1"/>
    <property type="molecule type" value="Genomic_DNA"/>
</dbReference>
<gene>
    <name evidence="2" type="ORF">ACFFMS_13920</name>
</gene>
<name>A0ABV5WGL9_9BACI</name>
<evidence type="ECO:0000313" key="2">
    <source>
        <dbReference type="EMBL" id="MFB9759521.1"/>
    </source>
</evidence>
<reference evidence="2 3" key="1">
    <citation type="submission" date="2024-09" db="EMBL/GenBank/DDBJ databases">
        <authorList>
            <person name="Sun Q."/>
            <person name="Mori K."/>
        </authorList>
    </citation>
    <scope>NUCLEOTIDE SEQUENCE [LARGE SCALE GENOMIC DNA]</scope>
    <source>
        <strain evidence="2 3">JCM 11201</strain>
    </source>
</reference>
<evidence type="ECO:0000256" key="1">
    <source>
        <dbReference type="SAM" id="MobiDB-lite"/>
    </source>
</evidence>
<organism evidence="2 3">
    <name type="scientific">Ectobacillus funiculus</name>
    <dbReference type="NCBI Taxonomy" id="137993"/>
    <lineage>
        <taxon>Bacteria</taxon>
        <taxon>Bacillati</taxon>
        <taxon>Bacillota</taxon>
        <taxon>Bacilli</taxon>
        <taxon>Bacillales</taxon>
        <taxon>Bacillaceae</taxon>
        <taxon>Ectobacillus</taxon>
    </lineage>
</organism>
<dbReference type="RefSeq" id="WP_379949831.1">
    <property type="nucleotide sequence ID" value="NZ_JBHMAF010000073.1"/>
</dbReference>
<accession>A0ABV5WGL9</accession>
<dbReference type="Proteomes" id="UP001589609">
    <property type="component" value="Unassembled WGS sequence"/>
</dbReference>
<proteinExistence type="predicted"/>
<feature type="region of interest" description="Disordered" evidence="1">
    <location>
        <begin position="51"/>
        <end position="71"/>
    </location>
</feature>
<protein>
    <submittedName>
        <fullName evidence="2">Uncharacterized protein</fullName>
    </submittedName>
</protein>
<sequence length="71" mass="8595">MSLVQFDEVYEICCEMADVKVLRTVQPVIPEQDEPYWWEDAVREVLDKKEEKKAEKKEEKKEEKKDIFIMT</sequence>
<evidence type="ECO:0000313" key="3">
    <source>
        <dbReference type="Proteomes" id="UP001589609"/>
    </source>
</evidence>
<comment type="caution">
    <text evidence="2">The sequence shown here is derived from an EMBL/GenBank/DDBJ whole genome shotgun (WGS) entry which is preliminary data.</text>
</comment>